<gene>
    <name evidence="1" type="ORF">GCM10009006_33830</name>
</gene>
<accession>A0A830FRD2</accession>
<dbReference type="Proteomes" id="UP000656367">
    <property type="component" value="Unassembled WGS sequence"/>
</dbReference>
<organism evidence="1 2">
    <name type="scientific">Haloarcula argentinensis</name>
    <dbReference type="NCBI Taxonomy" id="43776"/>
    <lineage>
        <taxon>Archaea</taxon>
        <taxon>Methanobacteriati</taxon>
        <taxon>Methanobacteriota</taxon>
        <taxon>Stenosarchaea group</taxon>
        <taxon>Halobacteria</taxon>
        <taxon>Halobacteriales</taxon>
        <taxon>Haloarculaceae</taxon>
        <taxon>Haloarcula</taxon>
    </lineage>
</organism>
<evidence type="ECO:0000313" key="2">
    <source>
        <dbReference type="Proteomes" id="UP000656367"/>
    </source>
</evidence>
<sequence>MELYNVTESNRTYSIEIAPSVGVVGDWEPFHHVSVLAKNKNGEVSCRKHIGDLTKSGDYEPVTFTCNEFPHTITYEIDRDPCSQGTSVSKYVYNPEQDLWQPEKVECESSSWPW</sequence>
<evidence type="ECO:0000313" key="1">
    <source>
        <dbReference type="EMBL" id="GGM49810.1"/>
    </source>
</evidence>
<proteinExistence type="predicted"/>
<dbReference type="AlphaFoldDB" id="A0A830FRD2"/>
<name>A0A830FRD2_HALAR</name>
<comment type="caution">
    <text evidence="1">The sequence shown here is derived from an EMBL/GenBank/DDBJ whole genome shotgun (WGS) entry which is preliminary data.</text>
</comment>
<protein>
    <submittedName>
        <fullName evidence="1">Uncharacterized protein</fullName>
    </submittedName>
</protein>
<reference evidence="1" key="1">
    <citation type="journal article" date="2014" name="Int. J. Syst. Evol. Microbiol.">
        <title>Complete genome sequence of Corynebacterium casei LMG S-19264T (=DSM 44701T), isolated from a smear-ripened cheese.</title>
        <authorList>
            <consortium name="US DOE Joint Genome Institute (JGI-PGF)"/>
            <person name="Walter F."/>
            <person name="Albersmeier A."/>
            <person name="Kalinowski J."/>
            <person name="Ruckert C."/>
        </authorList>
    </citation>
    <scope>NUCLEOTIDE SEQUENCE</scope>
    <source>
        <strain evidence="1">JCM 15759</strain>
    </source>
</reference>
<reference evidence="1" key="2">
    <citation type="submission" date="2020-09" db="EMBL/GenBank/DDBJ databases">
        <authorList>
            <person name="Sun Q."/>
            <person name="Ohkuma M."/>
        </authorList>
    </citation>
    <scope>NUCLEOTIDE SEQUENCE</scope>
    <source>
        <strain evidence="1">JCM 15759</strain>
    </source>
</reference>
<dbReference type="EMBL" id="BMON01000004">
    <property type="protein sequence ID" value="GGM49810.1"/>
    <property type="molecule type" value="Genomic_DNA"/>
</dbReference>